<comment type="caution">
    <text evidence="1">The sequence shown here is derived from an EMBL/GenBank/DDBJ whole genome shotgun (WGS) entry which is preliminary data.</text>
</comment>
<proteinExistence type="predicted"/>
<name>A0A504J8C9_9FLAO</name>
<dbReference type="RefSeq" id="WP_140591322.1">
    <property type="nucleotide sequence ID" value="NZ_VFWZ01000002.1"/>
</dbReference>
<gene>
    <name evidence="1" type="ORF">FHK87_05870</name>
</gene>
<evidence type="ECO:0000313" key="2">
    <source>
        <dbReference type="Proteomes" id="UP000315540"/>
    </source>
</evidence>
<dbReference type="AlphaFoldDB" id="A0A504J8C9"/>
<reference evidence="1 2" key="1">
    <citation type="submission" date="2019-06" db="EMBL/GenBank/DDBJ databases">
        <authorList>
            <person name="Meng X."/>
        </authorList>
    </citation>
    <scope>NUCLEOTIDE SEQUENCE [LARGE SCALE GENOMIC DNA]</scope>
    <source>
        <strain evidence="1 2">M625</strain>
    </source>
</reference>
<keyword evidence="2" id="KW-1185">Reference proteome</keyword>
<organism evidence="1 2">
    <name type="scientific">Aquimarina algicola</name>
    <dbReference type="NCBI Taxonomy" id="2589995"/>
    <lineage>
        <taxon>Bacteria</taxon>
        <taxon>Pseudomonadati</taxon>
        <taxon>Bacteroidota</taxon>
        <taxon>Flavobacteriia</taxon>
        <taxon>Flavobacteriales</taxon>
        <taxon>Flavobacteriaceae</taxon>
        <taxon>Aquimarina</taxon>
    </lineage>
</organism>
<dbReference type="Proteomes" id="UP000315540">
    <property type="component" value="Unassembled WGS sequence"/>
</dbReference>
<protein>
    <submittedName>
        <fullName evidence="1">Uncharacterized protein</fullName>
    </submittedName>
</protein>
<dbReference type="OrthoDB" id="1398135at2"/>
<accession>A0A504J8C9</accession>
<evidence type="ECO:0000313" key="1">
    <source>
        <dbReference type="EMBL" id="TPN87117.1"/>
    </source>
</evidence>
<sequence length="261" mass="27934">MGGYQSDFRLEDVRGDGNVPLENSIGGYGVTTGADDNVYELSLDPKLTRPYEAGLPLEVVFHSANTEAATLNIDGQGAIPLKKFNGVSLTPIVANDLKMNLVYKLVFDGNCFQVLTGIPVSTGISQNREEIFSVLDENINSDSVFYTSNRNRYSVVNGNLVTPLNIRLRRVGGAGQTGGTGSGGTVLKMPALAEFGSVIAWTTHSSEGNLFFCQLSSFGVLAIEGEFTSALDEVLIIFPPYIAKLPLEIPANPVFNVPPVP</sequence>
<dbReference type="EMBL" id="VFWZ01000002">
    <property type="protein sequence ID" value="TPN87117.1"/>
    <property type="molecule type" value="Genomic_DNA"/>
</dbReference>